<evidence type="ECO:0000313" key="2">
    <source>
        <dbReference type="Proteomes" id="UP000192393"/>
    </source>
</evidence>
<evidence type="ECO:0000313" key="1">
    <source>
        <dbReference type="EMBL" id="SMC58759.1"/>
    </source>
</evidence>
<keyword evidence="2" id="KW-1185">Reference proteome</keyword>
<organism evidence="1 2">
    <name type="scientific">Moheibacter sediminis</name>
    <dbReference type="NCBI Taxonomy" id="1434700"/>
    <lineage>
        <taxon>Bacteria</taxon>
        <taxon>Pseudomonadati</taxon>
        <taxon>Bacteroidota</taxon>
        <taxon>Flavobacteriia</taxon>
        <taxon>Flavobacteriales</taxon>
        <taxon>Weeksellaceae</taxon>
        <taxon>Moheibacter</taxon>
    </lineage>
</organism>
<name>A0A1W2ADG1_9FLAO</name>
<sequence length="144" mass="17267">MRKLTFLFLFGFSLILNSCSYLTHFFILNKSEQDLEISIEFMHPIERIRKQKVTDFFKYTDQVLKINNKTLEKLDENLEYKTIDNNTIQITTPKRSTVFISRQNIEKTQIKSITINDVIYSKEEFEKKIRKGGGFHNYYYSIKE</sequence>
<protein>
    <submittedName>
        <fullName evidence="1">Uncharacterized protein</fullName>
    </submittedName>
</protein>
<proteinExistence type="predicted"/>
<accession>A0A1W2ADG1</accession>
<reference evidence="1 2" key="1">
    <citation type="submission" date="2017-04" db="EMBL/GenBank/DDBJ databases">
        <authorList>
            <person name="Afonso C.L."/>
            <person name="Miller P.J."/>
            <person name="Scott M.A."/>
            <person name="Spackman E."/>
            <person name="Goraichik I."/>
            <person name="Dimitrov K.M."/>
            <person name="Suarez D.L."/>
            <person name="Swayne D.E."/>
        </authorList>
    </citation>
    <scope>NUCLEOTIDE SEQUENCE [LARGE SCALE GENOMIC DNA]</scope>
    <source>
        <strain evidence="1 2">CGMCC 1.12708</strain>
    </source>
</reference>
<dbReference type="Proteomes" id="UP000192393">
    <property type="component" value="Unassembled WGS sequence"/>
</dbReference>
<dbReference type="AlphaFoldDB" id="A0A1W2ADG1"/>
<dbReference type="STRING" id="1434700.SAMN06296427_10480"/>
<dbReference type="RefSeq" id="WP_084017003.1">
    <property type="nucleotide sequence ID" value="NZ_FWXS01000004.1"/>
</dbReference>
<dbReference type="EMBL" id="FWXS01000004">
    <property type="protein sequence ID" value="SMC58759.1"/>
    <property type="molecule type" value="Genomic_DNA"/>
</dbReference>
<gene>
    <name evidence="1" type="ORF">SAMN06296427_10480</name>
</gene>